<evidence type="ECO:0000313" key="10">
    <source>
        <dbReference type="Proteomes" id="UP000481858"/>
    </source>
</evidence>
<proteinExistence type="predicted"/>
<gene>
    <name evidence="9" type="ORF">GQX73_g3537</name>
</gene>
<name>A0A7C8N747_9PEZI</name>
<feature type="region of interest" description="Disordered" evidence="6">
    <location>
        <begin position="1"/>
        <end position="42"/>
    </location>
</feature>
<dbReference type="SUPFAM" id="SSF103473">
    <property type="entry name" value="MFS general substrate transporter"/>
    <property type="match status" value="1"/>
</dbReference>
<evidence type="ECO:0000256" key="7">
    <source>
        <dbReference type="SAM" id="Phobius"/>
    </source>
</evidence>
<evidence type="ECO:0000256" key="1">
    <source>
        <dbReference type="ARBA" id="ARBA00004127"/>
    </source>
</evidence>
<feature type="transmembrane region" description="Helical" evidence="7">
    <location>
        <begin position="122"/>
        <end position="141"/>
    </location>
</feature>
<dbReference type="Gene3D" id="1.20.1250.20">
    <property type="entry name" value="MFS general substrate transporter like domains"/>
    <property type="match status" value="2"/>
</dbReference>
<accession>A0A7C8N747</accession>
<evidence type="ECO:0000256" key="4">
    <source>
        <dbReference type="ARBA" id="ARBA00022989"/>
    </source>
</evidence>
<feature type="compositionally biased region" description="Basic and acidic residues" evidence="6">
    <location>
        <begin position="21"/>
        <end position="30"/>
    </location>
</feature>
<feature type="transmembrane region" description="Helical" evidence="7">
    <location>
        <begin position="147"/>
        <end position="167"/>
    </location>
</feature>
<feature type="transmembrane region" description="Helical" evidence="7">
    <location>
        <begin position="54"/>
        <end position="79"/>
    </location>
</feature>
<reference evidence="9 10" key="1">
    <citation type="submission" date="2019-12" db="EMBL/GenBank/DDBJ databases">
        <title>Draft genome sequence of the ascomycete Xylaria multiplex DSM 110363.</title>
        <authorList>
            <person name="Buettner E."/>
            <person name="Kellner H."/>
        </authorList>
    </citation>
    <scope>NUCLEOTIDE SEQUENCE [LARGE SCALE GENOMIC DNA]</scope>
    <source>
        <strain evidence="9 10">DSM 110363</strain>
    </source>
</reference>
<dbReference type="InterPro" id="IPR011701">
    <property type="entry name" value="MFS"/>
</dbReference>
<dbReference type="PROSITE" id="PS50850">
    <property type="entry name" value="MFS"/>
    <property type="match status" value="1"/>
</dbReference>
<dbReference type="GO" id="GO:0015174">
    <property type="term" value="F:basic amino acid transmembrane transporter activity"/>
    <property type="evidence" value="ECO:0007669"/>
    <property type="project" value="TreeGrafter"/>
</dbReference>
<dbReference type="Proteomes" id="UP000481858">
    <property type="component" value="Unassembled WGS sequence"/>
</dbReference>
<keyword evidence="4 7" id="KW-1133">Transmembrane helix</keyword>
<feature type="transmembrane region" description="Helical" evidence="7">
    <location>
        <begin position="208"/>
        <end position="231"/>
    </location>
</feature>
<dbReference type="InterPro" id="IPR036259">
    <property type="entry name" value="MFS_trans_sf"/>
</dbReference>
<keyword evidence="10" id="KW-1185">Reference proteome</keyword>
<feature type="transmembrane region" description="Helical" evidence="7">
    <location>
        <begin position="91"/>
        <end position="110"/>
    </location>
</feature>
<organism evidence="9 10">
    <name type="scientific">Xylaria multiplex</name>
    <dbReference type="NCBI Taxonomy" id="323545"/>
    <lineage>
        <taxon>Eukaryota</taxon>
        <taxon>Fungi</taxon>
        <taxon>Dikarya</taxon>
        <taxon>Ascomycota</taxon>
        <taxon>Pezizomycotina</taxon>
        <taxon>Sordariomycetes</taxon>
        <taxon>Xylariomycetidae</taxon>
        <taxon>Xylariales</taxon>
        <taxon>Xylariaceae</taxon>
        <taxon>Xylaria</taxon>
    </lineage>
</organism>
<dbReference type="GO" id="GO:0000329">
    <property type="term" value="C:fungal-type vacuole membrane"/>
    <property type="evidence" value="ECO:0007669"/>
    <property type="project" value="TreeGrafter"/>
</dbReference>
<dbReference type="PANTHER" id="PTHR23501">
    <property type="entry name" value="MAJOR FACILITATOR SUPERFAMILY"/>
    <property type="match status" value="1"/>
</dbReference>
<evidence type="ECO:0000256" key="5">
    <source>
        <dbReference type="ARBA" id="ARBA00023136"/>
    </source>
</evidence>
<evidence type="ECO:0000256" key="2">
    <source>
        <dbReference type="ARBA" id="ARBA00022448"/>
    </source>
</evidence>
<evidence type="ECO:0000313" key="9">
    <source>
        <dbReference type="EMBL" id="KAF2970016.1"/>
    </source>
</evidence>
<feature type="transmembrane region" description="Helical" evidence="7">
    <location>
        <begin position="316"/>
        <end position="339"/>
    </location>
</feature>
<dbReference type="GO" id="GO:0012505">
    <property type="term" value="C:endomembrane system"/>
    <property type="evidence" value="ECO:0007669"/>
    <property type="project" value="UniProtKB-SubCell"/>
</dbReference>
<feature type="transmembrane region" description="Helical" evidence="7">
    <location>
        <begin position="411"/>
        <end position="435"/>
    </location>
</feature>
<dbReference type="PANTHER" id="PTHR23501:SF191">
    <property type="entry name" value="VACUOLAR BASIC AMINO ACID TRANSPORTER 4"/>
    <property type="match status" value="1"/>
</dbReference>
<comment type="subcellular location">
    <subcellularLocation>
        <location evidence="1">Endomembrane system</location>
        <topology evidence="1">Multi-pass membrane protein</topology>
    </subcellularLocation>
</comment>
<feature type="transmembrane region" description="Helical" evidence="7">
    <location>
        <begin position="447"/>
        <end position="466"/>
    </location>
</feature>
<evidence type="ECO:0000256" key="3">
    <source>
        <dbReference type="ARBA" id="ARBA00022692"/>
    </source>
</evidence>
<dbReference type="Pfam" id="PF07690">
    <property type="entry name" value="MFS_1"/>
    <property type="match status" value="1"/>
</dbReference>
<feature type="compositionally biased region" description="Polar residues" evidence="6">
    <location>
        <begin position="1"/>
        <end position="13"/>
    </location>
</feature>
<evidence type="ECO:0000259" key="8">
    <source>
        <dbReference type="PROSITE" id="PS50850"/>
    </source>
</evidence>
<keyword evidence="5 7" id="KW-0472">Membrane</keyword>
<evidence type="ECO:0000256" key="6">
    <source>
        <dbReference type="SAM" id="MobiDB-lite"/>
    </source>
</evidence>
<feature type="transmembrane region" description="Helical" evidence="7">
    <location>
        <begin position="179"/>
        <end position="202"/>
    </location>
</feature>
<keyword evidence="2" id="KW-0813">Transport</keyword>
<dbReference type="InterPro" id="IPR020846">
    <property type="entry name" value="MFS_dom"/>
</dbReference>
<protein>
    <recommendedName>
        <fullName evidence="8">Major facilitator superfamily (MFS) profile domain-containing protein</fullName>
    </recommendedName>
</protein>
<dbReference type="InParanoid" id="A0A7C8N747"/>
<feature type="transmembrane region" description="Helical" evidence="7">
    <location>
        <begin position="243"/>
        <end position="263"/>
    </location>
</feature>
<sequence>MSGNPQSEPTNERTPLLSGDPTHDSARVDSEQQSGENGDDEQTVIVEEVKGLKLWTILGTCWIGVFLGAIDSSIIATLSAPISSEFHSLSLLPWLATAYLISNAACQPISGRLTDIFGRGPGLVFSNIMFAAGNLICGLAPSTKIMILGRVIAGIGGGGLMTISTFLGTDLVPLRNRGIIQGVGNICYGTGAMLGGVFGGFINDNSSWGWRLAFLIQVPPVLVSAGLVAYLVRIPPKVSGKSYLARIDFIGAFSLVSFLVLLLLGLNAGGNLVPWIHPLPLTTLPLSLVALVFFIIWEYRATQPIIPVRLLFDRTVFAACITNLLCCMVQFQALFYIPLYLQTHGVSAARAGLVLLFSSLGVSICSVSAGYIMKKTGRYILLGTFAVSLQLTASIILATLRQDSPIWPLRIVFFLLGSGQGGMLTVTLLACLAAIDHSHQATITSATYAFRSVGSTVGITIGSAIYQNVLMDRLWERFGDLPGAAEEIKRIKDDIDELNHLPEGWHDGVAASFQEAFQSLWFTLVILAALAVISVSLMKQHTLYSTLSRKQSD</sequence>
<keyword evidence="3 7" id="KW-0812">Transmembrane</keyword>
<dbReference type="OrthoDB" id="3437016at2759"/>
<feature type="transmembrane region" description="Helical" evidence="7">
    <location>
        <begin position="379"/>
        <end position="399"/>
    </location>
</feature>
<dbReference type="AlphaFoldDB" id="A0A7C8N747"/>
<feature type="domain" description="Major facilitator superfamily (MFS) profile" evidence="8">
    <location>
        <begin position="57"/>
        <end position="543"/>
    </location>
</feature>
<feature type="transmembrane region" description="Helical" evidence="7">
    <location>
        <begin position="351"/>
        <end position="372"/>
    </location>
</feature>
<dbReference type="FunCoup" id="A0A7C8N747">
    <property type="interactions" value="14"/>
</dbReference>
<dbReference type="EMBL" id="WUBL01000028">
    <property type="protein sequence ID" value="KAF2970016.1"/>
    <property type="molecule type" value="Genomic_DNA"/>
</dbReference>
<comment type="caution">
    <text evidence="9">The sequence shown here is derived from an EMBL/GenBank/DDBJ whole genome shotgun (WGS) entry which is preliminary data.</text>
</comment>
<feature type="transmembrane region" description="Helical" evidence="7">
    <location>
        <begin position="275"/>
        <end position="296"/>
    </location>
</feature>
<feature type="transmembrane region" description="Helical" evidence="7">
    <location>
        <begin position="520"/>
        <end position="538"/>
    </location>
</feature>